<name>A0ACC1XC10_MELAZ</name>
<dbReference type="Proteomes" id="UP001164539">
    <property type="component" value="Chromosome 10"/>
</dbReference>
<protein>
    <submittedName>
        <fullName evidence="1">Transposon Ty3-I Gag-Pol polyprotein</fullName>
    </submittedName>
</protein>
<keyword evidence="2" id="KW-1185">Reference proteome</keyword>
<organism evidence="1 2">
    <name type="scientific">Melia azedarach</name>
    <name type="common">Chinaberry tree</name>
    <dbReference type="NCBI Taxonomy" id="155640"/>
    <lineage>
        <taxon>Eukaryota</taxon>
        <taxon>Viridiplantae</taxon>
        <taxon>Streptophyta</taxon>
        <taxon>Embryophyta</taxon>
        <taxon>Tracheophyta</taxon>
        <taxon>Spermatophyta</taxon>
        <taxon>Magnoliopsida</taxon>
        <taxon>eudicotyledons</taxon>
        <taxon>Gunneridae</taxon>
        <taxon>Pentapetalae</taxon>
        <taxon>rosids</taxon>
        <taxon>malvids</taxon>
        <taxon>Sapindales</taxon>
        <taxon>Meliaceae</taxon>
        <taxon>Melia</taxon>
    </lineage>
</organism>
<gene>
    <name evidence="1" type="ORF">OWV82_018729</name>
</gene>
<dbReference type="EMBL" id="CM051403">
    <property type="protein sequence ID" value="KAJ4708850.1"/>
    <property type="molecule type" value="Genomic_DNA"/>
</dbReference>
<reference evidence="1 2" key="1">
    <citation type="journal article" date="2023" name="Science">
        <title>Complex scaffold remodeling in plant triterpene biosynthesis.</title>
        <authorList>
            <person name="De La Pena R."/>
            <person name="Hodgson H."/>
            <person name="Liu J.C."/>
            <person name="Stephenson M.J."/>
            <person name="Martin A.C."/>
            <person name="Owen C."/>
            <person name="Harkess A."/>
            <person name="Leebens-Mack J."/>
            <person name="Jimenez L.E."/>
            <person name="Osbourn A."/>
            <person name="Sattely E.S."/>
        </authorList>
    </citation>
    <scope>NUCLEOTIDE SEQUENCE [LARGE SCALE GENOMIC DNA]</scope>
    <source>
        <strain evidence="2">cv. JPN11</strain>
        <tissue evidence="1">Leaf</tissue>
    </source>
</reference>
<sequence>MSSGKEPQEVNMKMFIKAVNEQFRKLNTRLDDMQSSFTYKNTRRRVLEEKEEDDSDLEESSSKRGKKIVFKRDSNLGSIKMKIPTFQGKNDPELYLEWERNVEHVFDCHNYSEENKVKLAAVEFIDYASIWWDQLVINRRRNGEKPIRSWEEMKLIMRKRFIPNHYYRDLYRKLQGLVQGSMSVEDYYKEMEIAMIRANIEEDREVTMARFISGLNKEIADVVDLQHYVEIEELLDKSIKVEKQLKSKEFRFGSASSSSWKSKWKDNKVTSKTNEEAKQNDSIVISKSKIETEISSKSHEVKCFRCQGFGHIASQCPNKIVMTVLENGEIESASSSEDEMPPLADCSNIEIEELVHGDLLITRRTLSIQPKDDVDVEQREHIFHTRCHVKDKVCTMIIDSGSCTNVSTLLVDKLNLNIIKHPKPYKLQWLNECGEIRVTKQVLIPFSIGKYEDEVLCDVPPTHAGHLLLGRPWQFDRKDNKRVQNERGTKV</sequence>
<evidence type="ECO:0000313" key="2">
    <source>
        <dbReference type="Proteomes" id="UP001164539"/>
    </source>
</evidence>
<accession>A0ACC1XC10</accession>
<comment type="caution">
    <text evidence="1">The sequence shown here is derived from an EMBL/GenBank/DDBJ whole genome shotgun (WGS) entry which is preliminary data.</text>
</comment>
<evidence type="ECO:0000313" key="1">
    <source>
        <dbReference type="EMBL" id="KAJ4708850.1"/>
    </source>
</evidence>
<proteinExistence type="predicted"/>